<keyword evidence="7" id="KW-0100">Branched-chain amino acid biosynthesis</keyword>
<dbReference type="Pfam" id="PF00694">
    <property type="entry name" value="Aconitase_C"/>
    <property type="match status" value="1"/>
</dbReference>
<evidence type="ECO:0000256" key="2">
    <source>
        <dbReference type="ARBA" id="ARBA00002695"/>
    </source>
</evidence>
<dbReference type="Gene3D" id="3.20.19.10">
    <property type="entry name" value="Aconitase, domain 4"/>
    <property type="match status" value="1"/>
</dbReference>
<comment type="similarity">
    <text evidence="4 7">Belongs to the LeuD family. LeuD type 2 subfamily.</text>
</comment>
<dbReference type="GO" id="GO:0009098">
    <property type="term" value="P:L-leucine biosynthetic process"/>
    <property type="evidence" value="ECO:0007669"/>
    <property type="project" value="UniProtKB-UniRule"/>
</dbReference>
<dbReference type="PANTHER" id="PTHR43345">
    <property type="entry name" value="3-ISOPROPYLMALATE DEHYDRATASE SMALL SUBUNIT 2-RELATED-RELATED"/>
    <property type="match status" value="1"/>
</dbReference>
<evidence type="ECO:0000256" key="4">
    <source>
        <dbReference type="ARBA" id="ARBA00009869"/>
    </source>
</evidence>
<comment type="catalytic activity">
    <reaction evidence="1 7">
        <text>(2R,3S)-3-isopropylmalate = (2S)-2-isopropylmalate</text>
        <dbReference type="Rhea" id="RHEA:32287"/>
        <dbReference type="ChEBI" id="CHEBI:1178"/>
        <dbReference type="ChEBI" id="CHEBI:35121"/>
        <dbReference type="EC" id="4.2.1.33"/>
    </reaction>
</comment>
<dbReference type="HAMAP" id="MF_01032">
    <property type="entry name" value="LeuD_type2"/>
    <property type="match status" value="1"/>
</dbReference>
<dbReference type="InterPro" id="IPR000573">
    <property type="entry name" value="AconitaseA/IPMdHydase_ssu_swvl"/>
</dbReference>
<dbReference type="EMBL" id="VATY01000001">
    <property type="protein sequence ID" value="TMM58649.1"/>
    <property type="molecule type" value="Genomic_DNA"/>
</dbReference>
<comment type="subunit">
    <text evidence="5 7">Heterodimer of LeuC and LeuD.</text>
</comment>
<evidence type="ECO:0000256" key="5">
    <source>
        <dbReference type="ARBA" id="ARBA00011271"/>
    </source>
</evidence>
<dbReference type="NCBIfam" id="TIGR02087">
    <property type="entry name" value="LEUD_arch"/>
    <property type="match status" value="1"/>
</dbReference>
<name>A0A5S3PUF8_9FLAO</name>
<evidence type="ECO:0000259" key="8">
    <source>
        <dbReference type="Pfam" id="PF00694"/>
    </source>
</evidence>
<dbReference type="RefSeq" id="WP_138656581.1">
    <property type="nucleotide sequence ID" value="NZ_VATY01000001.1"/>
</dbReference>
<dbReference type="GO" id="GO:0003861">
    <property type="term" value="F:3-isopropylmalate dehydratase activity"/>
    <property type="evidence" value="ECO:0007669"/>
    <property type="project" value="UniProtKB-UniRule"/>
</dbReference>
<feature type="domain" description="Aconitase A/isopropylmalate dehydratase small subunit swivel" evidence="8">
    <location>
        <begin position="55"/>
        <end position="111"/>
    </location>
</feature>
<dbReference type="SUPFAM" id="SSF52016">
    <property type="entry name" value="LeuD/IlvD-like"/>
    <property type="match status" value="1"/>
</dbReference>
<dbReference type="InterPro" id="IPR033940">
    <property type="entry name" value="IPMI_Swivel"/>
</dbReference>
<dbReference type="CDD" id="cd01577">
    <property type="entry name" value="IPMI_Swivel"/>
    <property type="match status" value="1"/>
</dbReference>
<gene>
    <name evidence="7" type="primary">leuD</name>
    <name evidence="9" type="ORF">FEE95_04245</name>
</gene>
<evidence type="ECO:0000256" key="6">
    <source>
        <dbReference type="ARBA" id="ARBA00023239"/>
    </source>
</evidence>
<comment type="pathway">
    <text evidence="3 7">Amino-acid biosynthesis; L-leucine biosynthesis; L-leucine from 3-methyl-2-oxobutanoate: step 2/4.</text>
</comment>
<reference evidence="9 10" key="1">
    <citation type="submission" date="2019-05" db="EMBL/GenBank/DDBJ databases">
        <authorList>
            <person name="Zhang J.-Y."/>
            <person name="Feg X."/>
            <person name="Du Z.-J."/>
        </authorList>
    </citation>
    <scope>NUCLEOTIDE SEQUENCE [LARGE SCALE GENOMIC DNA]</scope>
    <source>
        <strain evidence="9 10">RZ26</strain>
    </source>
</reference>
<dbReference type="InterPro" id="IPR015928">
    <property type="entry name" value="Aconitase/3IPM_dehydase_swvl"/>
</dbReference>
<keyword evidence="7" id="KW-0028">Amino-acid biosynthesis</keyword>
<proteinExistence type="inferred from homology"/>
<protein>
    <recommendedName>
        <fullName evidence="7">3-isopropylmalate dehydratase small subunit</fullName>
        <ecNumber evidence="7">4.2.1.33</ecNumber>
    </recommendedName>
    <alternativeName>
        <fullName evidence="7">Alpha-IPM isomerase</fullName>
        <shortName evidence="7">IPMI</shortName>
    </alternativeName>
    <alternativeName>
        <fullName evidence="7">Isopropylmalate isomerase</fullName>
    </alternativeName>
</protein>
<keyword evidence="6 7" id="KW-0456">Lyase</keyword>
<dbReference type="Proteomes" id="UP000310314">
    <property type="component" value="Unassembled WGS sequence"/>
</dbReference>
<keyword evidence="7" id="KW-0432">Leucine biosynthesis</keyword>
<sequence>MSEVQTNIKAKAHVYGDHIDTDRIIPGKYTKTLDMTTLANHVLEDLDPNFNKIVQQGDILVAGINFGCGSSREQAPLALKKSGVSVVVAKDFARIFFRNAINIGLPVLEIADHNIQKGAELDIDLKEGNVKDLTAGVTYTATKLPDIMINILAEGGLVNYLTKYGDYSL</sequence>
<dbReference type="AlphaFoldDB" id="A0A5S3PUF8"/>
<evidence type="ECO:0000256" key="7">
    <source>
        <dbReference type="HAMAP-Rule" id="MF_01032"/>
    </source>
</evidence>
<dbReference type="InterPro" id="IPR050075">
    <property type="entry name" value="LeuD"/>
</dbReference>
<comment type="caution">
    <text evidence="9">The sequence shown here is derived from an EMBL/GenBank/DDBJ whole genome shotgun (WGS) entry which is preliminary data.</text>
</comment>
<dbReference type="InterPro" id="IPR011827">
    <property type="entry name" value="LeuD_type2/HacB/DmdB"/>
</dbReference>
<dbReference type="EC" id="4.2.1.33" evidence="7"/>
<evidence type="ECO:0000313" key="9">
    <source>
        <dbReference type="EMBL" id="TMM58649.1"/>
    </source>
</evidence>
<evidence type="ECO:0000313" key="10">
    <source>
        <dbReference type="Proteomes" id="UP000310314"/>
    </source>
</evidence>
<evidence type="ECO:0000256" key="1">
    <source>
        <dbReference type="ARBA" id="ARBA00000491"/>
    </source>
</evidence>
<evidence type="ECO:0000256" key="3">
    <source>
        <dbReference type="ARBA" id="ARBA00004729"/>
    </source>
</evidence>
<keyword evidence="10" id="KW-1185">Reference proteome</keyword>
<accession>A0A5S3PUF8</accession>
<comment type="function">
    <text evidence="2 7">Catalyzes the isomerization between 2-isopropylmalate and 3-isopropylmalate, via the formation of 2-isopropylmaleate.</text>
</comment>
<dbReference type="OrthoDB" id="9777465at2"/>
<organism evidence="9 10">
    <name type="scientific">Maribacter algarum</name>
    <name type="common">ex Zhang et al. 2020</name>
    <dbReference type="NCBI Taxonomy" id="2578118"/>
    <lineage>
        <taxon>Bacteria</taxon>
        <taxon>Pseudomonadati</taxon>
        <taxon>Bacteroidota</taxon>
        <taxon>Flavobacteriia</taxon>
        <taxon>Flavobacteriales</taxon>
        <taxon>Flavobacteriaceae</taxon>
        <taxon>Maribacter</taxon>
    </lineage>
</organism>
<dbReference type="UniPathway" id="UPA00048">
    <property type="reaction ID" value="UER00071"/>
</dbReference>
<dbReference type="PANTHER" id="PTHR43345:SF2">
    <property type="entry name" value="3-ISOPROPYLMALATE DEHYDRATASE SMALL SUBUNIT 1"/>
    <property type="match status" value="1"/>
</dbReference>